<evidence type="ECO:0000259" key="16">
    <source>
        <dbReference type="PROSITE" id="PS50941"/>
    </source>
</evidence>
<dbReference type="InterPro" id="IPR011583">
    <property type="entry name" value="Chitinase_II/V-like_cat"/>
</dbReference>
<feature type="domain" description="GH18" evidence="17">
    <location>
        <begin position="227"/>
        <end position="547"/>
    </location>
</feature>
<evidence type="ECO:0000256" key="7">
    <source>
        <dbReference type="ARBA" id="ARBA00022801"/>
    </source>
</evidence>
<dbReference type="GeneID" id="24406289"/>
<comment type="subcellular location">
    <subcellularLocation>
        <location evidence="2">Secreted</location>
    </subcellularLocation>
</comment>
<comment type="catalytic activity">
    <reaction evidence="1">
        <text>Random endo-hydrolysis of N-acetyl-beta-D-glucosaminide (1-&gt;4)-beta-linkages in chitin and chitodextrins.</text>
        <dbReference type="EC" id="3.2.1.14"/>
    </reaction>
</comment>
<dbReference type="VEuPathDB" id="FungiDB:GLRG_00924"/>
<evidence type="ECO:0000256" key="12">
    <source>
        <dbReference type="ARBA" id="ARBA00023326"/>
    </source>
</evidence>
<keyword evidence="5" id="KW-0964">Secreted</keyword>
<dbReference type="GO" id="GO:0006032">
    <property type="term" value="P:chitin catabolic process"/>
    <property type="evidence" value="ECO:0007669"/>
    <property type="project" value="UniProtKB-KW"/>
</dbReference>
<dbReference type="OrthoDB" id="73875at2759"/>
<dbReference type="CDD" id="cd00035">
    <property type="entry name" value="ChtBD1"/>
    <property type="match status" value="1"/>
</dbReference>
<evidence type="ECO:0000256" key="8">
    <source>
        <dbReference type="ARBA" id="ARBA00023024"/>
    </source>
</evidence>
<feature type="disulfide bond" evidence="13">
    <location>
        <begin position="209"/>
        <end position="213"/>
    </location>
</feature>
<dbReference type="RefSeq" id="XP_008089800.1">
    <property type="nucleotide sequence ID" value="XM_008091609.1"/>
</dbReference>
<evidence type="ECO:0000256" key="15">
    <source>
        <dbReference type="SAM" id="MobiDB-lite"/>
    </source>
</evidence>
<dbReference type="SUPFAM" id="SSF54556">
    <property type="entry name" value="Chitinase insertion domain"/>
    <property type="match status" value="1"/>
</dbReference>
<feature type="domain" description="Chitin-binding type-1" evidence="16">
    <location>
        <begin position="165"/>
        <end position="215"/>
    </location>
</feature>
<keyword evidence="12" id="KW-0624">Polysaccharide degradation</keyword>
<keyword evidence="19" id="KW-1185">Reference proteome</keyword>
<reference evidence="19" key="1">
    <citation type="journal article" date="2012" name="Nat. Genet.">
        <title>Lifestyle transitions in plant pathogenic Colletotrichum fungi deciphered by genome and transcriptome analyses.</title>
        <authorList>
            <person name="O'Connell R.J."/>
            <person name="Thon M.R."/>
            <person name="Hacquard S."/>
            <person name="Amyotte S.G."/>
            <person name="Kleemann J."/>
            <person name="Torres M.F."/>
            <person name="Damm U."/>
            <person name="Buiate E.A."/>
            <person name="Epstein L."/>
            <person name="Alkan N."/>
            <person name="Altmueller J."/>
            <person name="Alvarado-Balderrama L."/>
            <person name="Bauser C.A."/>
            <person name="Becker C."/>
            <person name="Birren B.W."/>
            <person name="Chen Z."/>
            <person name="Choi J."/>
            <person name="Crouch J.A."/>
            <person name="Duvick J.P."/>
            <person name="Farman M.A."/>
            <person name="Gan P."/>
            <person name="Heiman D."/>
            <person name="Henrissat B."/>
            <person name="Howard R.J."/>
            <person name="Kabbage M."/>
            <person name="Koch C."/>
            <person name="Kracher B."/>
            <person name="Kubo Y."/>
            <person name="Law A.D."/>
            <person name="Lebrun M.-H."/>
            <person name="Lee Y.-H."/>
            <person name="Miyara I."/>
            <person name="Moore N."/>
            <person name="Neumann U."/>
            <person name="Nordstroem K."/>
            <person name="Panaccione D.G."/>
            <person name="Panstruga R."/>
            <person name="Place M."/>
            <person name="Proctor R.H."/>
            <person name="Prusky D."/>
            <person name="Rech G."/>
            <person name="Reinhardt R."/>
            <person name="Rollins J.A."/>
            <person name="Rounsley S."/>
            <person name="Schardl C.L."/>
            <person name="Schwartz D.C."/>
            <person name="Shenoy N."/>
            <person name="Shirasu K."/>
            <person name="Sikhakolli U.R."/>
            <person name="Stueber K."/>
            <person name="Sukno S.A."/>
            <person name="Sweigard J.A."/>
            <person name="Takano Y."/>
            <person name="Takahara H."/>
            <person name="Trail F."/>
            <person name="van der Does H.C."/>
            <person name="Voll L.M."/>
            <person name="Will I."/>
            <person name="Young S."/>
            <person name="Zeng Q."/>
            <person name="Zhang J."/>
            <person name="Zhou S."/>
            <person name="Dickman M.B."/>
            <person name="Schulze-Lefert P."/>
            <person name="Ver Loren van Themaat E."/>
            <person name="Ma L.-J."/>
            <person name="Vaillancourt L.J."/>
        </authorList>
    </citation>
    <scope>NUCLEOTIDE SEQUENCE [LARGE SCALE GENOMIC DNA]</scope>
    <source>
        <strain evidence="19">M1.001 / M2 / FGSC 10212</strain>
    </source>
</reference>
<dbReference type="Pfam" id="PF00187">
    <property type="entry name" value="Chitin_bind_1"/>
    <property type="match status" value="1"/>
</dbReference>
<evidence type="ECO:0000256" key="10">
    <source>
        <dbReference type="ARBA" id="ARBA00023277"/>
    </source>
</evidence>
<dbReference type="GO" id="GO:0000272">
    <property type="term" value="P:polysaccharide catabolic process"/>
    <property type="evidence" value="ECO:0007669"/>
    <property type="project" value="UniProtKB-KW"/>
</dbReference>
<evidence type="ECO:0000256" key="1">
    <source>
        <dbReference type="ARBA" id="ARBA00000822"/>
    </source>
</evidence>
<dbReference type="InterPro" id="IPR036861">
    <property type="entry name" value="Endochitinase-like_sf"/>
</dbReference>
<feature type="disulfide bond" evidence="13">
    <location>
        <begin position="179"/>
        <end position="191"/>
    </location>
</feature>
<dbReference type="InterPro" id="IPR001223">
    <property type="entry name" value="Glyco_hydro18_cat"/>
</dbReference>
<evidence type="ECO:0000256" key="9">
    <source>
        <dbReference type="ARBA" id="ARBA00023026"/>
    </source>
</evidence>
<evidence type="ECO:0000256" key="2">
    <source>
        <dbReference type="ARBA" id="ARBA00004613"/>
    </source>
</evidence>
<dbReference type="SUPFAM" id="SSF57016">
    <property type="entry name" value="Plant lectins/antimicrobial peptides"/>
    <property type="match status" value="1"/>
</dbReference>
<dbReference type="EC" id="3.2.1.14" evidence="4"/>
<dbReference type="PROSITE" id="PS50941">
    <property type="entry name" value="CHIT_BIND_I_2"/>
    <property type="match status" value="1"/>
</dbReference>
<dbReference type="InterPro" id="IPR053214">
    <property type="entry name" value="LysM12-like"/>
</dbReference>
<dbReference type="GO" id="GO:0005576">
    <property type="term" value="C:extracellular region"/>
    <property type="evidence" value="ECO:0007669"/>
    <property type="project" value="UniProtKB-SubCell"/>
</dbReference>
<comment type="caution">
    <text evidence="13">Lacks conserved residue(s) required for the propagation of feature annotation.</text>
</comment>
<organism evidence="19">
    <name type="scientific">Colletotrichum graminicola (strain M1.001 / M2 / FGSC 10212)</name>
    <name type="common">Maize anthracnose fungus</name>
    <name type="synonym">Glomerella graminicola</name>
    <dbReference type="NCBI Taxonomy" id="645133"/>
    <lineage>
        <taxon>Eukaryota</taxon>
        <taxon>Fungi</taxon>
        <taxon>Dikarya</taxon>
        <taxon>Ascomycota</taxon>
        <taxon>Pezizomycotina</taxon>
        <taxon>Sordariomycetes</taxon>
        <taxon>Hypocreomycetidae</taxon>
        <taxon>Glomerellales</taxon>
        <taxon>Glomerellaceae</taxon>
        <taxon>Colletotrichum</taxon>
        <taxon>Colletotrichum graminicola species complex</taxon>
    </lineage>
</organism>
<keyword evidence="11 14" id="KW-0326">Glycosidase</keyword>
<dbReference type="InterPro" id="IPR029070">
    <property type="entry name" value="Chitinase_insertion_sf"/>
</dbReference>
<accession>E3Q513</accession>
<evidence type="ECO:0000256" key="5">
    <source>
        <dbReference type="ARBA" id="ARBA00022525"/>
    </source>
</evidence>
<evidence type="ECO:0000313" key="19">
    <source>
        <dbReference type="Proteomes" id="UP000008782"/>
    </source>
</evidence>
<dbReference type="InterPro" id="IPR001002">
    <property type="entry name" value="Chitin-bd_1"/>
</dbReference>
<dbReference type="eggNOG" id="KOG2806">
    <property type="taxonomic scope" value="Eukaryota"/>
</dbReference>
<keyword evidence="10" id="KW-0119">Carbohydrate metabolism</keyword>
<proteinExistence type="inferred from homology"/>
<dbReference type="SMART" id="SM00636">
    <property type="entry name" value="Glyco_18"/>
    <property type="match status" value="1"/>
</dbReference>
<dbReference type="PROSITE" id="PS01095">
    <property type="entry name" value="GH18_1"/>
    <property type="match status" value="1"/>
</dbReference>
<evidence type="ECO:0000256" key="14">
    <source>
        <dbReference type="RuleBase" id="RU000489"/>
    </source>
</evidence>
<evidence type="ECO:0000256" key="13">
    <source>
        <dbReference type="PROSITE-ProRule" id="PRU00261"/>
    </source>
</evidence>
<dbReference type="HOGENOM" id="CLU_001837_2_1_1"/>
<name>E3Q513_COLGM</name>
<protein>
    <recommendedName>
        <fullName evidence="4">chitinase</fullName>
        <ecNumber evidence="4">3.2.1.14</ecNumber>
    </recommendedName>
</protein>
<comment type="similarity">
    <text evidence="3">Belongs to the glycosyl hydrolase 18 family. Chitinase class V subfamily.</text>
</comment>
<feature type="disulfide bond" evidence="13">
    <location>
        <begin position="184"/>
        <end position="198"/>
    </location>
</feature>
<evidence type="ECO:0000313" key="18">
    <source>
        <dbReference type="EMBL" id="EFQ25780.1"/>
    </source>
</evidence>
<keyword evidence="13" id="KW-1015">Disulfide bond</keyword>
<evidence type="ECO:0000256" key="3">
    <source>
        <dbReference type="ARBA" id="ARBA00008682"/>
    </source>
</evidence>
<keyword evidence="9" id="KW-0843">Virulence</keyword>
<gene>
    <name evidence="18" type="ORF">GLRG_00924</name>
</gene>
<evidence type="ECO:0000256" key="4">
    <source>
        <dbReference type="ARBA" id="ARBA00012729"/>
    </source>
</evidence>
<keyword evidence="7 14" id="KW-0378">Hydrolase</keyword>
<dbReference type="PROSITE" id="PS51910">
    <property type="entry name" value="GH18_2"/>
    <property type="match status" value="1"/>
</dbReference>
<dbReference type="GO" id="GO:0008843">
    <property type="term" value="F:endochitinase activity"/>
    <property type="evidence" value="ECO:0007669"/>
    <property type="project" value="UniProtKB-EC"/>
</dbReference>
<keyword evidence="6 13" id="KW-0147">Chitin-binding</keyword>
<evidence type="ECO:0000259" key="17">
    <source>
        <dbReference type="PROSITE" id="PS51910"/>
    </source>
</evidence>
<dbReference type="Pfam" id="PF00704">
    <property type="entry name" value="Glyco_hydro_18"/>
    <property type="match status" value="1"/>
</dbReference>
<dbReference type="GO" id="GO:0008061">
    <property type="term" value="F:chitin binding"/>
    <property type="evidence" value="ECO:0007669"/>
    <property type="project" value="UniProtKB-UniRule"/>
</dbReference>
<evidence type="ECO:0000256" key="11">
    <source>
        <dbReference type="ARBA" id="ARBA00023295"/>
    </source>
</evidence>
<dbReference type="EMBL" id="GG697333">
    <property type="protein sequence ID" value="EFQ25780.1"/>
    <property type="molecule type" value="Genomic_DNA"/>
</dbReference>
<dbReference type="InterPro" id="IPR001579">
    <property type="entry name" value="Glyco_hydro_18_chit_AS"/>
</dbReference>
<dbReference type="InterPro" id="IPR017853">
    <property type="entry name" value="GH"/>
</dbReference>
<dbReference type="PANTHER" id="PTHR47700:SF2">
    <property type="entry name" value="CHITINASE"/>
    <property type="match status" value="1"/>
</dbReference>
<keyword evidence="8" id="KW-0146">Chitin degradation</keyword>
<dbReference type="SUPFAM" id="SSF51445">
    <property type="entry name" value="(Trans)glycosidases"/>
    <property type="match status" value="1"/>
</dbReference>
<sequence length="1747" mass="193150">MELYAYSIYVHYLLTTSLGAVINARPGSASAVVVPEFLDACRAVVSPFDYSAKNRRGHELLVCSAASSPVPFASSDNSGIVDVDGREVPPASLETGVSLVGRTELSSLFGRQVVGGDDYTCGPDRPCKNKACCPKKTGQCNYGEEACGTSGISPNDICWSNCDAKAECGRNAAIPGQKCPLNVCCGKWGFCGMTSDFCEKEDNGATGGCQSNCDQPGPKNKASDQLNRVIGYYEVWRHDSKCQDMGLDDIPVNSLAHLYFSFAFITPDLQIVGMDNLPDKLFTDFINLKKKNPALKMVIAIGLWTHNDPGPLQKVFTNMVSTKASRSKFIGNLMSFLRMYAFDGVDFDWEYPGADDRGGVPEDGVNFTQFLKELRDEFEKQPVKYIVSYTAPTSFWYLRHFDLKSVEYTDFINVMSYENGVPANKLNTGLGFYGRAFQLADPSCNKPGCLFKGGATKGACSGESGILSYREIQEVIKVNKIKPVHDKEAGVKYITWNTDQWVSFDDKETFKQKKDLAAKLGLGGYLMWAIDQDDAEMSALAAVLDPKPLGDFKSDDKGDENWTGTNEMCYVTSCGITVCKAGEVRITHQKCGKGKESALCCPLSGAPDPRSCNWRGGATRWCNSYCKDDEVMTHMMPQRRGASTFSGTLFDILDDVAKVILRVVGRASPLAVLTGLVLLEVLDELDIDTKKLYCCPEKEISKWKNCTWYGKPGNCFDGHCPDMRTAKITDSYFGGSDNCGAHLDRVRTFCCESDGEPLFLPVTYKTSAGGDDDPNEAAFQFVVLVSPEALQIPLDKRDGSSWVVFDCNGSISEGEHTVRMMPKGCGPGKYAVAKSMTPAPGKDHAKLLPRHLSHLASLEPVVYELTFDYDFHRVPRDLGNTQMRIDYSNQDDYWANIVAGSVSRKRDVHDVGGNPVRWLEEEFRDDLHFDEIASRDLHERWFGKSILEWLAALVKPEIKREFTHKYDDSITAKLFDESWNCPGSIEGVNYDGHLVGQAILDIEVESSFGFTLIVESFTLPLNFENSYLTFYNKGKVTGVVILEALARVTYEKKKIILNLPFPGASFKIPGIATIGPQLTVEGSIDASLGMAGLIETKLEIAKWDVRQVMPDTSSYKPELIDNSNPSLDRTGDFSGIQRPEFYAGVTASGDVTFKLSAAAEFGVRFVEKWKVDPAAASVVGEVSLTTKFAAGVSTKGTCPFTYGVDIGARLFARATAPSVFGWAGGEVPLTDKWKKTVIEGGTCPDLGPTPSKKNLRRGHDHLPIKGRTEDKYGHGSDLHTRHISEGHMSILDKRGGVYGPAFSLSVGEFFCPSLDNEKGTTCEEAYDSMAASNEGGEWRDVAAKHKREDKLTPTSTIDENAIAAHFHAHQRRRNGHINHAGGESLDVLGKRAEPKLVRACQMDCDIQDYFPSGGQLNGKDWGWVDPKNCGDFTFGDPLTACAAGVEYHTEHILEAQMIDLFFKYLDNKKFNLPDPRPGAKQGDFVSFCAYVDELWNVPPVVWPSGDTTGGVGTAWNPIMHIAAQFPTKTYKRSEFVALESAINMPSKKNPWRSQNPWNTHTWTKGIANCAEARVILQKMRSTMGSRIYQSHSTISTTMKTQTDRIGKVLNALDIDLLPKNKPSAQHQQWQKQDLQTEWLRYMKGQYTAMQSKTNGLVDDSLLLMKRAWVTAAEKEKWEDKPNDSPAKLAEDKEYWDFIQAIEDFETKWNGLPAWTNHSDDDDITAAAASPSLSPLRFVTKSSYILSL</sequence>
<dbReference type="Gene3D" id="3.20.20.80">
    <property type="entry name" value="Glycosidases"/>
    <property type="match status" value="2"/>
</dbReference>
<feature type="region of interest" description="Disordered" evidence="15">
    <location>
        <begin position="1240"/>
        <end position="1275"/>
    </location>
</feature>
<evidence type="ECO:0000256" key="6">
    <source>
        <dbReference type="ARBA" id="ARBA00022669"/>
    </source>
</evidence>
<dbReference type="Gene3D" id="3.10.50.10">
    <property type="match status" value="1"/>
</dbReference>
<dbReference type="STRING" id="645133.E3Q513"/>
<dbReference type="Proteomes" id="UP000008782">
    <property type="component" value="Unassembled WGS sequence"/>
</dbReference>
<feature type="compositionally biased region" description="Basic and acidic residues" evidence="15">
    <location>
        <begin position="1260"/>
        <end position="1275"/>
    </location>
</feature>
<dbReference type="SMART" id="SM00270">
    <property type="entry name" value="ChtBD1"/>
    <property type="match status" value="1"/>
</dbReference>
<dbReference type="PANTHER" id="PTHR47700">
    <property type="entry name" value="V CHITINASE, PUTATIVE (AFU_ORTHOLOGUE AFUA_6G13720)-RELATED"/>
    <property type="match status" value="1"/>
</dbReference>
<dbReference type="Gene3D" id="3.30.60.10">
    <property type="entry name" value="Endochitinase-like"/>
    <property type="match status" value="1"/>
</dbReference>